<accession>A0ABS8TFA3</accession>
<sequence length="60" mass="6918">RTGQHVGQCLALQKCRDALCLAPHRAPHRVRAAQDQYDVRRDQSETVRALSSFQSFYYDP</sequence>
<evidence type="ECO:0000313" key="1">
    <source>
        <dbReference type="EMBL" id="MCD7470152.1"/>
    </source>
</evidence>
<protein>
    <submittedName>
        <fullName evidence="1">Uncharacterized protein</fullName>
    </submittedName>
</protein>
<proteinExistence type="predicted"/>
<gene>
    <name evidence="1" type="ORF">HAX54_009813</name>
</gene>
<feature type="non-terminal residue" evidence="1">
    <location>
        <position position="1"/>
    </location>
</feature>
<dbReference type="Proteomes" id="UP000823775">
    <property type="component" value="Unassembled WGS sequence"/>
</dbReference>
<keyword evidence="2" id="KW-1185">Reference proteome</keyword>
<dbReference type="EMBL" id="JACEIK010001532">
    <property type="protein sequence ID" value="MCD7470152.1"/>
    <property type="molecule type" value="Genomic_DNA"/>
</dbReference>
<name>A0ABS8TFA3_DATST</name>
<comment type="caution">
    <text evidence="1">The sequence shown here is derived from an EMBL/GenBank/DDBJ whole genome shotgun (WGS) entry which is preliminary data.</text>
</comment>
<evidence type="ECO:0000313" key="2">
    <source>
        <dbReference type="Proteomes" id="UP000823775"/>
    </source>
</evidence>
<reference evidence="1 2" key="1">
    <citation type="journal article" date="2021" name="BMC Genomics">
        <title>Datura genome reveals duplications of psychoactive alkaloid biosynthetic genes and high mutation rate following tissue culture.</title>
        <authorList>
            <person name="Rajewski A."/>
            <person name="Carter-House D."/>
            <person name="Stajich J."/>
            <person name="Litt A."/>
        </authorList>
    </citation>
    <scope>NUCLEOTIDE SEQUENCE [LARGE SCALE GENOMIC DNA]</scope>
    <source>
        <strain evidence="1">AR-01</strain>
    </source>
</reference>
<organism evidence="1 2">
    <name type="scientific">Datura stramonium</name>
    <name type="common">Jimsonweed</name>
    <name type="synonym">Common thornapple</name>
    <dbReference type="NCBI Taxonomy" id="4076"/>
    <lineage>
        <taxon>Eukaryota</taxon>
        <taxon>Viridiplantae</taxon>
        <taxon>Streptophyta</taxon>
        <taxon>Embryophyta</taxon>
        <taxon>Tracheophyta</taxon>
        <taxon>Spermatophyta</taxon>
        <taxon>Magnoliopsida</taxon>
        <taxon>eudicotyledons</taxon>
        <taxon>Gunneridae</taxon>
        <taxon>Pentapetalae</taxon>
        <taxon>asterids</taxon>
        <taxon>lamiids</taxon>
        <taxon>Solanales</taxon>
        <taxon>Solanaceae</taxon>
        <taxon>Solanoideae</taxon>
        <taxon>Datureae</taxon>
        <taxon>Datura</taxon>
    </lineage>
</organism>